<name>A0ABQ2N0P3_9MICO</name>
<proteinExistence type="predicted"/>
<gene>
    <name evidence="2" type="ORF">GCM10010910_13170</name>
</gene>
<keyword evidence="1" id="KW-0472">Membrane</keyword>
<accession>A0ABQ2N0P3</accession>
<evidence type="ECO:0000256" key="1">
    <source>
        <dbReference type="SAM" id="Phobius"/>
    </source>
</evidence>
<feature type="transmembrane region" description="Helical" evidence="1">
    <location>
        <begin position="109"/>
        <end position="130"/>
    </location>
</feature>
<dbReference type="PROSITE" id="PS51257">
    <property type="entry name" value="PROKAR_LIPOPROTEIN"/>
    <property type="match status" value="1"/>
</dbReference>
<evidence type="ECO:0008006" key="4">
    <source>
        <dbReference type="Google" id="ProtNLM"/>
    </source>
</evidence>
<evidence type="ECO:0000313" key="3">
    <source>
        <dbReference type="Proteomes" id="UP000638043"/>
    </source>
</evidence>
<sequence length="143" mass="14581">MFRNPVVLRAIAMSAIGWTCASFVACLLALVVAGPQGLGSAAVGAAAGLVFPVLTVLALAIPDRAYGSARYAARVFFGFLAGFVIKVVLFFVALLVLLDVVGVVPGAAYGALLGTALVSLAIDVFVANGIRSPADERLARESS</sequence>
<keyword evidence="3" id="KW-1185">Reference proteome</keyword>
<keyword evidence="1" id="KW-0812">Transmembrane</keyword>
<evidence type="ECO:0000313" key="2">
    <source>
        <dbReference type="EMBL" id="GGO62628.1"/>
    </source>
</evidence>
<feature type="transmembrane region" description="Helical" evidence="1">
    <location>
        <begin position="73"/>
        <end position="97"/>
    </location>
</feature>
<comment type="caution">
    <text evidence="2">The sequence shown here is derived from an EMBL/GenBank/DDBJ whole genome shotgun (WGS) entry which is preliminary data.</text>
</comment>
<dbReference type="EMBL" id="BMMQ01000003">
    <property type="protein sequence ID" value="GGO62628.1"/>
    <property type="molecule type" value="Genomic_DNA"/>
</dbReference>
<keyword evidence="1" id="KW-1133">Transmembrane helix</keyword>
<dbReference type="Proteomes" id="UP000638043">
    <property type="component" value="Unassembled WGS sequence"/>
</dbReference>
<dbReference type="RefSeq" id="WP_188700590.1">
    <property type="nucleotide sequence ID" value="NZ_BMMQ01000003.1"/>
</dbReference>
<feature type="transmembrane region" description="Helical" evidence="1">
    <location>
        <begin position="38"/>
        <end position="61"/>
    </location>
</feature>
<protein>
    <recommendedName>
        <fullName evidence="4">ATP synthase protein I</fullName>
    </recommendedName>
</protein>
<feature type="transmembrane region" description="Helical" evidence="1">
    <location>
        <begin position="7"/>
        <end position="32"/>
    </location>
</feature>
<reference evidence="3" key="1">
    <citation type="journal article" date="2019" name="Int. J. Syst. Evol. Microbiol.">
        <title>The Global Catalogue of Microorganisms (GCM) 10K type strain sequencing project: providing services to taxonomists for standard genome sequencing and annotation.</title>
        <authorList>
            <consortium name="The Broad Institute Genomics Platform"/>
            <consortium name="The Broad Institute Genome Sequencing Center for Infectious Disease"/>
            <person name="Wu L."/>
            <person name="Ma J."/>
        </authorList>
    </citation>
    <scope>NUCLEOTIDE SEQUENCE [LARGE SCALE GENOMIC DNA]</scope>
    <source>
        <strain evidence="3">CGMCC 4.7181</strain>
    </source>
</reference>
<organism evidence="2 3">
    <name type="scientific">Microbacterium nanhaiense</name>
    <dbReference type="NCBI Taxonomy" id="1301026"/>
    <lineage>
        <taxon>Bacteria</taxon>
        <taxon>Bacillati</taxon>
        <taxon>Actinomycetota</taxon>
        <taxon>Actinomycetes</taxon>
        <taxon>Micrococcales</taxon>
        <taxon>Microbacteriaceae</taxon>
        <taxon>Microbacterium</taxon>
    </lineage>
</organism>